<organism evidence="2 3">
    <name type="scientific">Fasciolopsis buskii</name>
    <dbReference type="NCBI Taxonomy" id="27845"/>
    <lineage>
        <taxon>Eukaryota</taxon>
        <taxon>Metazoa</taxon>
        <taxon>Spiralia</taxon>
        <taxon>Lophotrochozoa</taxon>
        <taxon>Platyhelminthes</taxon>
        <taxon>Trematoda</taxon>
        <taxon>Digenea</taxon>
        <taxon>Plagiorchiida</taxon>
        <taxon>Echinostomata</taxon>
        <taxon>Echinostomatoidea</taxon>
        <taxon>Fasciolidae</taxon>
        <taxon>Fasciolopsis</taxon>
    </lineage>
</organism>
<proteinExistence type="predicted"/>
<feature type="compositionally biased region" description="Polar residues" evidence="1">
    <location>
        <begin position="121"/>
        <end position="130"/>
    </location>
</feature>
<keyword evidence="3" id="KW-1185">Reference proteome</keyword>
<accession>A0A8E0RQX6</accession>
<reference evidence="2" key="1">
    <citation type="submission" date="2019-05" db="EMBL/GenBank/DDBJ databases">
        <title>Annotation for the trematode Fasciolopsis buski.</title>
        <authorList>
            <person name="Choi Y.-J."/>
        </authorList>
    </citation>
    <scope>NUCLEOTIDE SEQUENCE</scope>
    <source>
        <strain evidence="2">HT</strain>
        <tissue evidence="2">Whole worm</tissue>
    </source>
</reference>
<dbReference type="Proteomes" id="UP000728185">
    <property type="component" value="Unassembled WGS sequence"/>
</dbReference>
<dbReference type="AlphaFoldDB" id="A0A8E0RQX6"/>
<feature type="region of interest" description="Disordered" evidence="1">
    <location>
        <begin position="121"/>
        <end position="259"/>
    </location>
</feature>
<comment type="caution">
    <text evidence="2">The sequence shown here is derived from an EMBL/GenBank/DDBJ whole genome shotgun (WGS) entry which is preliminary data.</text>
</comment>
<feature type="compositionally biased region" description="Polar residues" evidence="1">
    <location>
        <begin position="206"/>
        <end position="220"/>
    </location>
</feature>
<sequence>MIYQIQTNSIGSHAVRDVHWHPWDAVAVTSGMDGTLTYWSTEELKSESNEVDYRTHSEHPREQLSALDPNGERYEHPLARSGLRYRFPDEGDYGLSPSSSESSYFEVIRFATVDFEDDTFLSPTSSSYTESEFGLPLSEFSDEDDGAFVPSTSGLTDLEFDSDPSQQRPMTRSQTRNRPRLRQTAGRASLRRASQQQYEREPRPSNPSTSEPRNGDTCTSRQRRVPSGRSVPIGCQTASTSHAQTTRFSDHTGKRRRGR</sequence>
<dbReference type="InterPro" id="IPR036322">
    <property type="entry name" value="WD40_repeat_dom_sf"/>
</dbReference>
<dbReference type="OrthoDB" id="63070at2759"/>
<evidence type="ECO:0000313" key="3">
    <source>
        <dbReference type="Proteomes" id="UP000728185"/>
    </source>
</evidence>
<feature type="compositionally biased region" description="Basic and acidic residues" evidence="1">
    <location>
        <begin position="53"/>
        <end position="62"/>
    </location>
</feature>
<feature type="compositionally biased region" description="Polar residues" evidence="1">
    <location>
        <begin position="163"/>
        <end position="174"/>
    </location>
</feature>
<protein>
    <submittedName>
        <fullName evidence="2">Uncharacterized protein</fullName>
    </submittedName>
</protein>
<feature type="compositionally biased region" description="Polar residues" evidence="1">
    <location>
        <begin position="236"/>
        <end position="247"/>
    </location>
</feature>
<evidence type="ECO:0000313" key="2">
    <source>
        <dbReference type="EMBL" id="KAA0185252.1"/>
    </source>
</evidence>
<feature type="region of interest" description="Disordered" evidence="1">
    <location>
        <begin position="53"/>
        <end position="73"/>
    </location>
</feature>
<gene>
    <name evidence="2" type="ORF">FBUS_11421</name>
</gene>
<dbReference type="EMBL" id="LUCM01010595">
    <property type="protein sequence ID" value="KAA0185252.1"/>
    <property type="molecule type" value="Genomic_DNA"/>
</dbReference>
<dbReference type="SUPFAM" id="SSF50978">
    <property type="entry name" value="WD40 repeat-like"/>
    <property type="match status" value="1"/>
</dbReference>
<name>A0A8E0RQX6_9TREM</name>
<evidence type="ECO:0000256" key="1">
    <source>
        <dbReference type="SAM" id="MobiDB-lite"/>
    </source>
</evidence>